<comment type="caution">
    <text evidence="2">The sequence shown here is derived from an EMBL/GenBank/DDBJ whole genome shotgun (WGS) entry which is preliminary data.</text>
</comment>
<dbReference type="RefSeq" id="WP_069431830.1">
    <property type="nucleotide sequence ID" value="NZ_MEHA01000012.1"/>
</dbReference>
<evidence type="ECO:0000259" key="1">
    <source>
        <dbReference type="Pfam" id="PF10124"/>
    </source>
</evidence>
<organism evidence="2 3">
    <name type="scientific">Eisenbergiella tayi</name>
    <dbReference type="NCBI Taxonomy" id="1432052"/>
    <lineage>
        <taxon>Bacteria</taxon>
        <taxon>Bacillati</taxon>
        <taxon>Bacillota</taxon>
        <taxon>Clostridia</taxon>
        <taxon>Lachnospirales</taxon>
        <taxon>Lachnospiraceae</taxon>
        <taxon>Eisenbergiella</taxon>
    </lineage>
</organism>
<dbReference type="InterPro" id="IPR018774">
    <property type="entry name" value="Phage_Mu_GpT"/>
</dbReference>
<feature type="domain" description="Bacteriophage Mu GpT" evidence="1">
    <location>
        <begin position="10"/>
        <end position="154"/>
    </location>
</feature>
<dbReference type="OrthoDB" id="9804833at2"/>
<accession>A0A1E3UIM8</accession>
<proteinExistence type="predicted"/>
<evidence type="ECO:0000313" key="3">
    <source>
        <dbReference type="Proteomes" id="UP000094271"/>
    </source>
</evidence>
<name>A0A1E3UIM8_9FIRM</name>
<protein>
    <submittedName>
        <fullName evidence="2">Head protein</fullName>
    </submittedName>
</protein>
<reference evidence="2 3" key="1">
    <citation type="submission" date="2016-08" db="EMBL/GenBank/DDBJ databases">
        <authorList>
            <person name="Seilhamer J.J."/>
        </authorList>
    </citation>
    <scope>NUCLEOTIDE SEQUENCE [LARGE SCALE GENOMIC DNA]</scope>
    <source>
        <strain evidence="2 3">NML150140-1</strain>
    </source>
</reference>
<evidence type="ECO:0000313" key="2">
    <source>
        <dbReference type="EMBL" id="ODR49704.1"/>
    </source>
</evidence>
<dbReference type="EMBL" id="MEHA01000012">
    <property type="protein sequence ID" value="ODR49704.1"/>
    <property type="molecule type" value="Genomic_DNA"/>
</dbReference>
<dbReference type="AlphaFoldDB" id="A0A1E3UIM8"/>
<dbReference type="Proteomes" id="UP000094271">
    <property type="component" value="Unassembled WGS sequence"/>
</dbReference>
<dbReference type="Pfam" id="PF10124">
    <property type="entry name" value="Mu-like_gpT"/>
    <property type="match status" value="3"/>
</dbReference>
<feature type="domain" description="Bacteriophage Mu GpT" evidence="1">
    <location>
        <begin position="228"/>
        <end position="295"/>
    </location>
</feature>
<feature type="domain" description="Bacteriophage Mu GpT" evidence="1">
    <location>
        <begin position="156"/>
        <end position="225"/>
    </location>
</feature>
<gene>
    <name evidence="2" type="ORF">BEI59_17360</name>
</gene>
<sequence>MVINQQNLSGIYSSFNTLFNKGFENMHPQYERVCMTVPSASRDETYAWLGQMPELREWIGEREIQNLCANAYTIRNKDYELTVSVPRNDIMDDCVGIYAPLVQNMGESARMHPDTLVFELFPGGFQSKCYDGAAFFSNRHPLDINGKPFQSNIGDKALTAASYAEARTQMMTLKGEHGRSLKVVPDLLVVAPQNEAKAREILFADLIQGNSNINKGTCDLIVVPELADNGGQWFLLSTKRSIRPLIFQEREKPRFVSKTKNEDDNVFFNNEYLYGVNARYNAGYGLWQLAYGSTGTKTGG</sequence>